<accession>A0A368EJL8</accession>
<evidence type="ECO:0000256" key="1">
    <source>
        <dbReference type="ARBA" id="ARBA00006484"/>
    </source>
</evidence>
<evidence type="ECO:0000313" key="3">
    <source>
        <dbReference type="EMBL" id="RCL84716.1"/>
    </source>
</evidence>
<dbReference type="PROSITE" id="PS00061">
    <property type="entry name" value="ADH_SHORT"/>
    <property type="match status" value="1"/>
</dbReference>
<dbReference type="PANTHER" id="PTHR43477">
    <property type="entry name" value="DIHYDROANTICAPSIN 7-DEHYDROGENASE"/>
    <property type="match status" value="1"/>
</dbReference>
<dbReference type="InterPro" id="IPR020904">
    <property type="entry name" value="Sc_DH/Rdtase_CS"/>
</dbReference>
<reference evidence="3 4" key="1">
    <citation type="journal article" date="2018" name="Microbiome">
        <title>Fine metagenomic profile of the Mediterranean stratified and mixed water columns revealed by assembly and recruitment.</title>
        <authorList>
            <person name="Haro-Moreno J.M."/>
            <person name="Lopez-Perez M."/>
            <person name="De La Torre J.R."/>
            <person name="Picazo A."/>
            <person name="Camacho A."/>
            <person name="Rodriguez-Valera F."/>
        </authorList>
    </citation>
    <scope>NUCLEOTIDE SEQUENCE [LARGE SCALE GENOMIC DNA]</scope>
    <source>
        <strain evidence="3">MED-G50</strain>
    </source>
</reference>
<evidence type="ECO:0000256" key="2">
    <source>
        <dbReference type="ARBA" id="ARBA00023002"/>
    </source>
</evidence>
<dbReference type="InterPro" id="IPR002347">
    <property type="entry name" value="SDR_fam"/>
</dbReference>
<organism evidence="3 4">
    <name type="scientific">PS1 clade bacterium</name>
    <dbReference type="NCBI Taxonomy" id="2175152"/>
    <lineage>
        <taxon>Bacteria</taxon>
        <taxon>Pseudomonadati</taxon>
        <taxon>Pseudomonadota</taxon>
        <taxon>Alphaproteobacteria</taxon>
        <taxon>PS1 clade</taxon>
    </lineage>
</organism>
<dbReference type="FunFam" id="3.40.50.720:FF:000084">
    <property type="entry name" value="Short-chain dehydrogenase reductase"/>
    <property type="match status" value="1"/>
</dbReference>
<evidence type="ECO:0000313" key="4">
    <source>
        <dbReference type="Proteomes" id="UP000252289"/>
    </source>
</evidence>
<dbReference type="GO" id="GO:0016491">
    <property type="term" value="F:oxidoreductase activity"/>
    <property type="evidence" value="ECO:0007669"/>
    <property type="project" value="UniProtKB-KW"/>
</dbReference>
<dbReference type="AlphaFoldDB" id="A0A368EJL8"/>
<dbReference type="SUPFAM" id="SSF51735">
    <property type="entry name" value="NAD(P)-binding Rossmann-fold domains"/>
    <property type="match status" value="1"/>
</dbReference>
<gene>
    <name evidence="3" type="ORF">DBW64_02930</name>
</gene>
<dbReference type="Proteomes" id="UP000252289">
    <property type="component" value="Unassembled WGS sequence"/>
</dbReference>
<sequence length="258" mass="27673">MKKLEGKIALVTGAAMGLGLADAKMLAEEGARVLLTDIDEDRVRKEAEAIGENARSIKLDVSNPEDWKLAIKKVEEFFGGLDILVNNAGIVIVADPENCTLEDFRKTNSIMNEGVFLGMQIALPLLKKSSNGSIINMCSTATHLGYPPFFSYSAAKGAVRSMTKSMAIHCQMTGLPIRCNSIHAGGIETPMVQNVQGRGDESPIEIPLNGVLPSDSLGRPEDVARMVVFLASDDARFLTGAEFLVDNGLVARPADIVQ</sequence>
<keyword evidence="2" id="KW-0560">Oxidoreductase</keyword>
<dbReference type="InterPro" id="IPR051122">
    <property type="entry name" value="SDR_DHRS6-like"/>
</dbReference>
<comment type="similarity">
    <text evidence="1">Belongs to the short-chain dehydrogenases/reductases (SDR) family.</text>
</comment>
<dbReference type="EMBL" id="QOQK01000009">
    <property type="protein sequence ID" value="RCL84716.1"/>
    <property type="molecule type" value="Genomic_DNA"/>
</dbReference>
<comment type="caution">
    <text evidence="3">The sequence shown here is derived from an EMBL/GenBank/DDBJ whole genome shotgun (WGS) entry which is preliminary data.</text>
</comment>
<proteinExistence type="inferred from homology"/>
<dbReference type="PANTHER" id="PTHR43477:SF1">
    <property type="entry name" value="DIHYDROANTICAPSIN 7-DEHYDROGENASE"/>
    <property type="match status" value="1"/>
</dbReference>
<dbReference type="PRINTS" id="PR00081">
    <property type="entry name" value="GDHRDH"/>
</dbReference>
<dbReference type="PRINTS" id="PR00080">
    <property type="entry name" value="SDRFAMILY"/>
</dbReference>
<dbReference type="InterPro" id="IPR036291">
    <property type="entry name" value="NAD(P)-bd_dom_sf"/>
</dbReference>
<dbReference type="Gene3D" id="3.40.50.720">
    <property type="entry name" value="NAD(P)-binding Rossmann-like Domain"/>
    <property type="match status" value="1"/>
</dbReference>
<name>A0A368EJL8_9PROT</name>
<dbReference type="Pfam" id="PF13561">
    <property type="entry name" value="adh_short_C2"/>
    <property type="match status" value="1"/>
</dbReference>
<protein>
    <submittedName>
        <fullName evidence="3">SDR family NAD(P)-dependent oxidoreductase</fullName>
    </submittedName>
</protein>